<organism evidence="13 14">
    <name type="scientific">Candidatus Auribacter fodinae</name>
    <dbReference type="NCBI Taxonomy" id="2093366"/>
    <lineage>
        <taxon>Bacteria</taxon>
        <taxon>Pseudomonadati</taxon>
        <taxon>Candidatus Auribacterota</taxon>
        <taxon>Candidatus Auribacteria</taxon>
        <taxon>Candidatus Auribacterales</taxon>
        <taxon>Candidatus Auribacteraceae</taxon>
        <taxon>Candidatus Auribacter</taxon>
    </lineage>
</organism>
<gene>
    <name evidence="10" type="primary">accA</name>
    <name evidence="13" type="ORF">C4541_08300</name>
</gene>
<sequence length="315" mass="34942">MGFDFEKPILELQTKIAELKEFSEANKIDMSSEIDSLEEKLKERKGEVYQNLTPWQRIQIARHPARPYTLDYISRIMDEFKELHGDRRFADDKAIVAGMAKLDGQNVMVIGHQKGRDVKERTYRRFGMPNPEGYRKALRIMKLAERFNVPIITFVDTPGAYPGVGAEERGQAEAIAVNLEEMSLLKVPVIVVVIGEGGSGGALGIGVGNRVLILEYAYYSVISPEGCAAILWKSGAEAPRAADALKLTGKDLLKLGVVDDIIPEPAGGAHNDTEAMAKTLKATLLNELKRFKSMSPEEIVTSRYEKFRNLGVYVG</sequence>
<keyword evidence="8 10" id="KW-0275">Fatty acid biosynthesis</keyword>
<keyword evidence="3 10" id="KW-0808">Transferase</keyword>
<dbReference type="PRINTS" id="PR01069">
    <property type="entry name" value="ACCCTRFRASEA"/>
</dbReference>
<dbReference type="AlphaFoldDB" id="A0A3A4R004"/>
<dbReference type="GO" id="GO:0006633">
    <property type="term" value="P:fatty acid biosynthetic process"/>
    <property type="evidence" value="ECO:0007669"/>
    <property type="project" value="UniProtKB-KW"/>
</dbReference>
<dbReference type="GO" id="GO:0003989">
    <property type="term" value="F:acetyl-CoA carboxylase activity"/>
    <property type="evidence" value="ECO:0007669"/>
    <property type="project" value="InterPro"/>
</dbReference>
<comment type="similarity">
    <text evidence="10">Belongs to the AccA family.</text>
</comment>
<comment type="subcellular location">
    <subcellularLocation>
        <location evidence="10">Cytoplasm</location>
    </subcellularLocation>
</comment>
<comment type="pathway">
    <text evidence="1 10">Lipid metabolism; malonyl-CoA biosynthesis; malonyl-CoA from acetyl-CoA: step 1/1.</text>
</comment>
<comment type="function">
    <text evidence="10">Component of the acetyl coenzyme A carboxylase (ACC) complex. First, biotin carboxylase catalyzes the carboxylation of biotin on its carrier protein (BCCP) and then the CO(2) group is transferred by the carboxyltransferase to acetyl-CoA to form malonyl-CoA.</text>
</comment>
<name>A0A3A4R004_9BACT</name>
<evidence type="ECO:0000256" key="2">
    <source>
        <dbReference type="ARBA" id="ARBA00022516"/>
    </source>
</evidence>
<feature type="coiled-coil region" evidence="11">
    <location>
        <begin position="20"/>
        <end position="47"/>
    </location>
</feature>
<evidence type="ECO:0000256" key="10">
    <source>
        <dbReference type="HAMAP-Rule" id="MF_00823"/>
    </source>
</evidence>
<keyword evidence="5 10" id="KW-0276">Fatty acid metabolism</keyword>
<evidence type="ECO:0000256" key="9">
    <source>
        <dbReference type="ARBA" id="ARBA00049152"/>
    </source>
</evidence>
<dbReference type="GO" id="GO:0016743">
    <property type="term" value="F:carboxyl- or carbamoyltransferase activity"/>
    <property type="evidence" value="ECO:0007669"/>
    <property type="project" value="UniProtKB-UniRule"/>
</dbReference>
<dbReference type="InterPro" id="IPR029045">
    <property type="entry name" value="ClpP/crotonase-like_dom_sf"/>
</dbReference>
<dbReference type="UniPathway" id="UPA00655">
    <property type="reaction ID" value="UER00711"/>
</dbReference>
<evidence type="ECO:0000256" key="5">
    <source>
        <dbReference type="ARBA" id="ARBA00022832"/>
    </source>
</evidence>
<reference evidence="13 14" key="1">
    <citation type="journal article" date="2017" name="ISME J.">
        <title>Energy and carbon metabolisms in a deep terrestrial subsurface fluid microbial community.</title>
        <authorList>
            <person name="Momper L."/>
            <person name="Jungbluth S.P."/>
            <person name="Lee M.D."/>
            <person name="Amend J.P."/>
        </authorList>
    </citation>
    <scope>NUCLEOTIDE SEQUENCE [LARGE SCALE GENOMIC DNA]</scope>
    <source>
        <strain evidence="13">SURF_26</strain>
    </source>
</reference>
<evidence type="ECO:0000256" key="7">
    <source>
        <dbReference type="ARBA" id="ARBA00023098"/>
    </source>
</evidence>
<keyword evidence="10" id="KW-0963">Cytoplasm</keyword>
<evidence type="ECO:0000256" key="8">
    <source>
        <dbReference type="ARBA" id="ARBA00023160"/>
    </source>
</evidence>
<dbReference type="PROSITE" id="PS50989">
    <property type="entry name" value="COA_CT_CTER"/>
    <property type="match status" value="1"/>
</dbReference>
<dbReference type="PANTHER" id="PTHR42853:SF3">
    <property type="entry name" value="ACETYL-COENZYME A CARBOXYLASE CARBOXYL TRANSFERASE SUBUNIT ALPHA, CHLOROPLASTIC"/>
    <property type="match status" value="1"/>
</dbReference>
<dbReference type="GO" id="GO:2001295">
    <property type="term" value="P:malonyl-CoA biosynthetic process"/>
    <property type="evidence" value="ECO:0007669"/>
    <property type="project" value="UniProtKB-UniRule"/>
</dbReference>
<dbReference type="EMBL" id="QZJZ01000068">
    <property type="protein sequence ID" value="RJP58322.1"/>
    <property type="molecule type" value="Genomic_DNA"/>
</dbReference>
<evidence type="ECO:0000256" key="3">
    <source>
        <dbReference type="ARBA" id="ARBA00022679"/>
    </source>
</evidence>
<accession>A0A3A4R004</accession>
<evidence type="ECO:0000313" key="13">
    <source>
        <dbReference type="EMBL" id="RJP58322.1"/>
    </source>
</evidence>
<dbReference type="PANTHER" id="PTHR42853">
    <property type="entry name" value="ACETYL-COENZYME A CARBOXYLASE CARBOXYL TRANSFERASE SUBUNIT ALPHA"/>
    <property type="match status" value="1"/>
</dbReference>
<evidence type="ECO:0000256" key="6">
    <source>
        <dbReference type="ARBA" id="ARBA00022840"/>
    </source>
</evidence>
<dbReference type="Gene3D" id="3.90.226.10">
    <property type="entry name" value="2-enoyl-CoA Hydratase, Chain A, domain 1"/>
    <property type="match status" value="1"/>
</dbReference>
<evidence type="ECO:0000313" key="14">
    <source>
        <dbReference type="Proteomes" id="UP000266426"/>
    </source>
</evidence>
<keyword evidence="13" id="KW-0436">Ligase</keyword>
<evidence type="ECO:0000256" key="4">
    <source>
        <dbReference type="ARBA" id="ARBA00022741"/>
    </source>
</evidence>
<keyword evidence="2 10" id="KW-0444">Lipid biosynthesis</keyword>
<keyword evidence="7 10" id="KW-0443">Lipid metabolism</keyword>
<keyword evidence="4 10" id="KW-0547">Nucleotide-binding</keyword>
<dbReference type="NCBIfam" id="NF041504">
    <property type="entry name" value="AccA_sub"/>
    <property type="match status" value="1"/>
</dbReference>
<dbReference type="HAMAP" id="MF_00823">
    <property type="entry name" value="AcetylCoA_CT_alpha"/>
    <property type="match status" value="1"/>
</dbReference>
<dbReference type="GO" id="GO:0005524">
    <property type="term" value="F:ATP binding"/>
    <property type="evidence" value="ECO:0007669"/>
    <property type="project" value="UniProtKB-KW"/>
</dbReference>
<dbReference type="NCBIfam" id="TIGR00513">
    <property type="entry name" value="accA"/>
    <property type="match status" value="1"/>
</dbReference>
<dbReference type="EC" id="2.1.3.15" evidence="10"/>
<comment type="catalytic activity">
    <reaction evidence="9 10">
        <text>N(6)-carboxybiotinyl-L-lysyl-[protein] + acetyl-CoA = N(6)-biotinyl-L-lysyl-[protein] + malonyl-CoA</text>
        <dbReference type="Rhea" id="RHEA:54728"/>
        <dbReference type="Rhea" id="RHEA-COMP:10505"/>
        <dbReference type="Rhea" id="RHEA-COMP:10506"/>
        <dbReference type="ChEBI" id="CHEBI:57288"/>
        <dbReference type="ChEBI" id="CHEBI:57384"/>
        <dbReference type="ChEBI" id="CHEBI:83144"/>
        <dbReference type="ChEBI" id="CHEBI:83145"/>
        <dbReference type="EC" id="2.1.3.15"/>
    </reaction>
</comment>
<dbReference type="Proteomes" id="UP000266426">
    <property type="component" value="Unassembled WGS sequence"/>
</dbReference>
<keyword evidence="6 10" id="KW-0067">ATP-binding</keyword>
<protein>
    <recommendedName>
        <fullName evidence="10">Acetyl-coenzyme A carboxylase carboxyl transferase subunit alpha</fullName>
        <shortName evidence="10">ACCase subunit alpha</shortName>
        <shortName evidence="10">Acetyl-CoA carboxylase carboxyltransferase subunit alpha</shortName>
        <ecNumber evidence="10">2.1.3.15</ecNumber>
    </recommendedName>
</protein>
<evidence type="ECO:0000256" key="11">
    <source>
        <dbReference type="SAM" id="Coils"/>
    </source>
</evidence>
<dbReference type="Pfam" id="PF03255">
    <property type="entry name" value="ACCA"/>
    <property type="match status" value="1"/>
</dbReference>
<dbReference type="GO" id="GO:0009317">
    <property type="term" value="C:acetyl-CoA carboxylase complex"/>
    <property type="evidence" value="ECO:0007669"/>
    <property type="project" value="InterPro"/>
</dbReference>
<dbReference type="NCBIfam" id="NF004344">
    <property type="entry name" value="PRK05724.1"/>
    <property type="match status" value="1"/>
</dbReference>
<dbReference type="InterPro" id="IPR001095">
    <property type="entry name" value="Acetyl_CoA_COase_a_su"/>
</dbReference>
<comment type="subunit">
    <text evidence="10">Acetyl-CoA carboxylase is a heterohexamer composed of biotin carboxyl carrier protein (AccB), biotin carboxylase (AccC) and two subunits each of ACCase subunit alpha (AccA) and ACCase subunit beta (AccD).</text>
</comment>
<evidence type="ECO:0000256" key="1">
    <source>
        <dbReference type="ARBA" id="ARBA00004956"/>
    </source>
</evidence>
<dbReference type="InterPro" id="IPR011763">
    <property type="entry name" value="COA_CT_C"/>
</dbReference>
<evidence type="ECO:0000259" key="12">
    <source>
        <dbReference type="PROSITE" id="PS50989"/>
    </source>
</evidence>
<comment type="caution">
    <text evidence="13">The sequence shown here is derived from an EMBL/GenBank/DDBJ whole genome shotgun (WGS) entry which is preliminary data.</text>
</comment>
<dbReference type="SUPFAM" id="SSF52096">
    <property type="entry name" value="ClpP/crotonase"/>
    <property type="match status" value="1"/>
</dbReference>
<feature type="domain" description="CoA carboxyltransferase C-terminal" evidence="12">
    <location>
        <begin position="33"/>
        <end position="290"/>
    </location>
</feature>
<keyword evidence="11" id="KW-0175">Coiled coil</keyword>
<proteinExistence type="inferred from homology"/>